<keyword evidence="2 5" id="KW-0813">Transport</keyword>
<keyword evidence="4 5" id="KW-0653">Protein transport</keyword>
<dbReference type="AlphaFoldDB" id="A0AAD4MGS9"/>
<evidence type="ECO:0000256" key="1">
    <source>
        <dbReference type="ARBA" id="ARBA00010394"/>
    </source>
</evidence>
<feature type="compositionally biased region" description="Polar residues" evidence="6">
    <location>
        <begin position="525"/>
        <end position="535"/>
    </location>
</feature>
<evidence type="ECO:0000259" key="7">
    <source>
        <dbReference type="PROSITE" id="PS51214"/>
    </source>
</evidence>
<dbReference type="GO" id="GO:0061608">
    <property type="term" value="F:nuclear import signal receptor activity"/>
    <property type="evidence" value="ECO:0007669"/>
    <property type="project" value="InterPro"/>
</dbReference>
<feature type="domain" description="IBB" evidence="7">
    <location>
        <begin position="1"/>
        <end position="63"/>
    </location>
</feature>
<feature type="compositionally biased region" description="Basic and acidic residues" evidence="6">
    <location>
        <begin position="8"/>
        <end position="17"/>
    </location>
</feature>
<reference evidence="8" key="1">
    <citation type="submission" date="2022-01" db="EMBL/GenBank/DDBJ databases">
        <title>Genome Sequence Resource for Two Populations of Ditylenchus destructor, the Migratory Endoparasitic Phytonematode.</title>
        <authorList>
            <person name="Zhang H."/>
            <person name="Lin R."/>
            <person name="Xie B."/>
        </authorList>
    </citation>
    <scope>NUCLEOTIDE SEQUENCE</scope>
    <source>
        <strain evidence="8">BazhouSP</strain>
    </source>
</reference>
<organism evidence="8 9">
    <name type="scientific">Ditylenchus destructor</name>
    <dbReference type="NCBI Taxonomy" id="166010"/>
    <lineage>
        <taxon>Eukaryota</taxon>
        <taxon>Metazoa</taxon>
        <taxon>Ecdysozoa</taxon>
        <taxon>Nematoda</taxon>
        <taxon>Chromadorea</taxon>
        <taxon>Rhabditida</taxon>
        <taxon>Tylenchina</taxon>
        <taxon>Tylenchomorpha</taxon>
        <taxon>Sphaerularioidea</taxon>
        <taxon>Anguinidae</taxon>
        <taxon>Anguininae</taxon>
        <taxon>Ditylenchus</taxon>
    </lineage>
</organism>
<dbReference type="Pfam" id="PF00514">
    <property type="entry name" value="Arm"/>
    <property type="match status" value="3"/>
</dbReference>
<dbReference type="PANTHER" id="PTHR23316">
    <property type="entry name" value="IMPORTIN ALPHA"/>
    <property type="match status" value="1"/>
</dbReference>
<dbReference type="InterPro" id="IPR032413">
    <property type="entry name" value="Arm_3"/>
</dbReference>
<dbReference type="Gene3D" id="1.25.10.10">
    <property type="entry name" value="Leucine-rich Repeat Variant"/>
    <property type="match status" value="1"/>
</dbReference>
<dbReference type="GO" id="GO:0005737">
    <property type="term" value="C:cytoplasm"/>
    <property type="evidence" value="ECO:0007669"/>
    <property type="project" value="InterPro"/>
</dbReference>
<evidence type="ECO:0000313" key="8">
    <source>
        <dbReference type="EMBL" id="KAI1694020.1"/>
    </source>
</evidence>
<comment type="caution">
    <text evidence="8">The sequence shown here is derived from an EMBL/GenBank/DDBJ whole genome shotgun (WGS) entry which is preliminary data.</text>
</comment>
<comment type="similarity">
    <text evidence="1 5">Belongs to the importin alpha family.</text>
</comment>
<evidence type="ECO:0000256" key="6">
    <source>
        <dbReference type="SAM" id="MobiDB-lite"/>
    </source>
</evidence>
<dbReference type="InterPro" id="IPR000225">
    <property type="entry name" value="Armadillo"/>
</dbReference>
<dbReference type="Gene3D" id="1.20.5.690">
    <property type="entry name" value="Importin-alpha, importin-beta-binding domain"/>
    <property type="match status" value="1"/>
</dbReference>
<evidence type="ECO:0000313" key="9">
    <source>
        <dbReference type="Proteomes" id="UP001201812"/>
    </source>
</evidence>
<dbReference type="Pfam" id="PF16186">
    <property type="entry name" value="Arm_3"/>
    <property type="match status" value="1"/>
</dbReference>
<feature type="region of interest" description="Disordered" evidence="6">
    <location>
        <begin position="43"/>
        <end position="68"/>
    </location>
</feature>
<dbReference type="InterPro" id="IPR036975">
    <property type="entry name" value="Importin-a_IBB_sf"/>
</dbReference>
<dbReference type="SUPFAM" id="SSF48371">
    <property type="entry name" value="ARM repeat"/>
    <property type="match status" value="1"/>
</dbReference>
<dbReference type="InterPro" id="IPR002652">
    <property type="entry name" value="Importin-a_IBB"/>
</dbReference>
<sequence>MSLSDKTNTGEKGDRTKLYKNVGKTDVQDARRRRTDCSIELRRQKRNDEMMKRRNLTLGEDSDSSFTSDTALEGIETASSEATSPMKAPAVVIQESIQILTNNPSIVQLQQVFEGIRRILSRSKEPPVQEMVDSGLVVALVKGLDVEDEKVQFECAWALTNIVSGTSAQTLAVVKAGATQPLLQLAASPSLKLAEQAIWAIANIVGDSTELRDHMIENGLVSTLNRLVDLLPDLNDQLVRVVAWTYSNLVRHKTPQIRHTVLREVVPGIAKLMKYPDRQTNQDACWALSYMTDGADENIQMAYQNEVIPDVVRFVSTNQDSLIAPALRVLGNFATGNDELTQVVCDSGVLKHVVPQLLQRNTISIVKESCWLVSNVLAGTNSQIEEVIDAGLLPLLLSVLKNGDHRSQYEAGWAIANIAHGGSVEQIFHLTRTEGCVEAICHCLNVKNNELISNMVDALYVVLTTVANNDPMNLEKVKITVEECNGLDYLETLQRHESQRIYDMAFKIVDEFFNDEEDEGENLEPTQDTPMNLSAPSGPYNF</sequence>
<dbReference type="InterPro" id="IPR024931">
    <property type="entry name" value="Importin_alpha"/>
</dbReference>
<dbReference type="InterPro" id="IPR016024">
    <property type="entry name" value="ARM-type_fold"/>
</dbReference>
<dbReference type="Pfam" id="PF01749">
    <property type="entry name" value="IBB"/>
    <property type="match status" value="1"/>
</dbReference>
<dbReference type="Proteomes" id="UP001201812">
    <property type="component" value="Unassembled WGS sequence"/>
</dbReference>
<feature type="region of interest" description="Disordered" evidence="6">
    <location>
        <begin position="1"/>
        <end position="31"/>
    </location>
</feature>
<name>A0AAD4MGS9_9BILA</name>
<evidence type="ECO:0000256" key="4">
    <source>
        <dbReference type="ARBA" id="ARBA00022927"/>
    </source>
</evidence>
<keyword evidence="3" id="KW-0677">Repeat</keyword>
<evidence type="ECO:0000256" key="3">
    <source>
        <dbReference type="ARBA" id="ARBA00022737"/>
    </source>
</evidence>
<feature type="compositionally biased region" description="Basic and acidic residues" evidence="6">
    <location>
        <begin position="43"/>
        <end position="52"/>
    </location>
</feature>
<dbReference type="PROSITE" id="PS51214">
    <property type="entry name" value="IBB"/>
    <property type="match status" value="1"/>
</dbReference>
<dbReference type="PIRSF" id="PIRSF005673">
    <property type="entry name" value="Importin_alpha"/>
    <property type="match status" value="1"/>
</dbReference>
<gene>
    <name evidence="8" type="ORF">DdX_20335</name>
</gene>
<dbReference type="EMBL" id="JAKKPZ010000558">
    <property type="protein sequence ID" value="KAI1694020.1"/>
    <property type="molecule type" value="Genomic_DNA"/>
</dbReference>
<dbReference type="InterPro" id="IPR011989">
    <property type="entry name" value="ARM-like"/>
</dbReference>
<protein>
    <recommendedName>
        <fullName evidence="5">Importin subunit alpha</fullName>
    </recommendedName>
</protein>
<dbReference type="GO" id="GO:0006606">
    <property type="term" value="P:protein import into nucleus"/>
    <property type="evidence" value="ECO:0007669"/>
    <property type="project" value="InterPro"/>
</dbReference>
<dbReference type="SMART" id="SM00185">
    <property type="entry name" value="ARM"/>
    <property type="match status" value="8"/>
</dbReference>
<accession>A0AAD4MGS9</accession>
<feature type="region of interest" description="Disordered" evidence="6">
    <location>
        <begin position="517"/>
        <end position="542"/>
    </location>
</feature>
<evidence type="ECO:0000256" key="2">
    <source>
        <dbReference type="ARBA" id="ARBA00022448"/>
    </source>
</evidence>
<keyword evidence="9" id="KW-1185">Reference proteome</keyword>
<evidence type="ECO:0000256" key="5">
    <source>
        <dbReference type="PIRNR" id="PIRNR005673"/>
    </source>
</evidence>
<proteinExistence type="inferred from homology"/>